<gene>
    <name evidence="2" type="ORF">N7494_004545</name>
</gene>
<keyword evidence="1" id="KW-0560">Oxidoreductase</keyword>
<evidence type="ECO:0000313" key="3">
    <source>
        <dbReference type="Proteomes" id="UP001220324"/>
    </source>
</evidence>
<dbReference type="EMBL" id="JAQIZZ010000003">
    <property type="protein sequence ID" value="KAJ5546960.1"/>
    <property type="molecule type" value="Genomic_DNA"/>
</dbReference>
<dbReference type="AlphaFoldDB" id="A0AAD6GGM6"/>
<evidence type="ECO:0000313" key="2">
    <source>
        <dbReference type="EMBL" id="KAJ5546960.1"/>
    </source>
</evidence>
<dbReference type="PANTHER" id="PTHR35870">
    <property type="entry name" value="PROTEIN, PUTATIVE (AFU_ORTHOLOGUE AFUA_5G03330)-RELATED"/>
    <property type="match status" value="1"/>
</dbReference>
<name>A0AAD6GGM6_9EURO</name>
<dbReference type="PANTHER" id="PTHR35870:SF7">
    <property type="entry name" value="BAEYER-VILLIGER OXIDASE MDPL"/>
    <property type="match status" value="1"/>
</dbReference>
<dbReference type="Pfam" id="PF14027">
    <property type="entry name" value="Questin_oxidase"/>
    <property type="match status" value="1"/>
</dbReference>
<protein>
    <recommendedName>
        <fullName evidence="4">Oxidoreductase AflY</fullName>
    </recommendedName>
</protein>
<reference evidence="2 3" key="1">
    <citation type="journal article" date="2023" name="IMA Fungus">
        <title>Comparative genomic study of the Penicillium genus elucidates a diverse pangenome and 15 lateral gene transfer events.</title>
        <authorList>
            <person name="Petersen C."/>
            <person name="Sorensen T."/>
            <person name="Nielsen M.R."/>
            <person name="Sondergaard T.E."/>
            <person name="Sorensen J.L."/>
            <person name="Fitzpatrick D.A."/>
            <person name="Frisvad J.C."/>
            <person name="Nielsen K.L."/>
        </authorList>
    </citation>
    <scope>NUCLEOTIDE SEQUENCE [LARGE SCALE GENOMIC DNA]</scope>
    <source>
        <strain evidence="2 3">IBT 35679</strain>
    </source>
</reference>
<organism evidence="2 3">
    <name type="scientific">Penicillium frequentans</name>
    <dbReference type="NCBI Taxonomy" id="3151616"/>
    <lineage>
        <taxon>Eukaryota</taxon>
        <taxon>Fungi</taxon>
        <taxon>Dikarya</taxon>
        <taxon>Ascomycota</taxon>
        <taxon>Pezizomycotina</taxon>
        <taxon>Eurotiomycetes</taxon>
        <taxon>Eurotiomycetidae</taxon>
        <taxon>Eurotiales</taxon>
        <taxon>Aspergillaceae</taxon>
        <taxon>Penicillium</taxon>
    </lineage>
</organism>
<dbReference type="InterPro" id="IPR025337">
    <property type="entry name" value="Questin_oxidase-like"/>
</dbReference>
<dbReference type="GO" id="GO:0016491">
    <property type="term" value="F:oxidoreductase activity"/>
    <property type="evidence" value="ECO:0007669"/>
    <property type="project" value="UniProtKB-KW"/>
</dbReference>
<comment type="caution">
    <text evidence="2">The sequence shown here is derived from an EMBL/GenBank/DDBJ whole genome shotgun (WGS) entry which is preliminary data.</text>
</comment>
<sequence length="453" mass="50232">MATSSRIVISANHPGTIAQVNKNPPGSAETANHLLQRNHDENHIFWRAVAGHNHVAHSVLTTFALGGGPTELQRAFGDGVDIQQPLPAANPEIIEQLSNAEVFRAHVGQLDQYVNFLAFFSKQIEAHGYRFVIQEFCFSGHEIGETMFAQLFEGLYHPLIHLALGIEFEQPGIVAEALAQAASHDSMGFETYFKRVEEHVRRTPGKVIGSRPLVELFRDIRTTKTLRDASRGFEDGPARVREGVLGRTGEELAALAAQFRVGQHDFETVQRRLAESFSVAAYVAGAAQQPGKPRKVDFFHLHMITAALAVSVMVRDQSWIPLAVKARLVEWKARTDLVWYAASGAVELLVQDAMEYQPGPSAGMDWAALYTAVTAVHDDGHLAKCVRGLKHGEDISRPFEYGDEEGSFPIQGETWLKIAQLAYDSTFDRPIERKWIWGVGFEENWGLVLATES</sequence>
<proteinExistence type="predicted"/>
<keyword evidence="3" id="KW-1185">Reference proteome</keyword>
<evidence type="ECO:0000256" key="1">
    <source>
        <dbReference type="ARBA" id="ARBA00023002"/>
    </source>
</evidence>
<dbReference type="Proteomes" id="UP001220324">
    <property type="component" value="Unassembled WGS sequence"/>
</dbReference>
<accession>A0AAD6GGM6</accession>
<evidence type="ECO:0008006" key="4">
    <source>
        <dbReference type="Google" id="ProtNLM"/>
    </source>
</evidence>